<evidence type="ECO:0000256" key="3">
    <source>
        <dbReference type="ARBA" id="ARBA00022691"/>
    </source>
</evidence>
<dbReference type="RefSeq" id="XP_065676219.1">
    <property type="nucleotide sequence ID" value="XM_065820147.1"/>
</dbReference>
<evidence type="ECO:0000256" key="2">
    <source>
        <dbReference type="ARBA" id="ARBA00022679"/>
    </source>
</evidence>
<keyword evidence="2" id="KW-0808">Transferase</keyword>
<protein>
    <submittedName>
        <fullName evidence="5">Probable thiopurine S-methyltransferase</fullName>
    </submittedName>
</protein>
<organism evidence="4 5">
    <name type="scientific">Hydra vulgaris</name>
    <name type="common">Hydra</name>
    <name type="synonym">Hydra attenuata</name>
    <dbReference type="NCBI Taxonomy" id="6087"/>
    <lineage>
        <taxon>Eukaryota</taxon>
        <taxon>Metazoa</taxon>
        <taxon>Cnidaria</taxon>
        <taxon>Hydrozoa</taxon>
        <taxon>Hydroidolina</taxon>
        <taxon>Anthoathecata</taxon>
        <taxon>Aplanulata</taxon>
        <taxon>Hydridae</taxon>
        <taxon>Hydra</taxon>
    </lineage>
</organism>
<evidence type="ECO:0000313" key="5">
    <source>
        <dbReference type="RefSeq" id="XP_065676219.1"/>
    </source>
</evidence>
<name>A0ABM4DNT9_HYDVU</name>
<dbReference type="SUPFAM" id="SSF53335">
    <property type="entry name" value="S-adenosyl-L-methionine-dependent methyltransferases"/>
    <property type="match status" value="1"/>
</dbReference>
<dbReference type="Gene3D" id="3.40.50.150">
    <property type="entry name" value="Vaccinia Virus protein VP39"/>
    <property type="match status" value="1"/>
</dbReference>
<keyword evidence="4" id="KW-1185">Reference proteome</keyword>
<dbReference type="Proteomes" id="UP001652625">
    <property type="component" value="Chromosome 15"/>
</dbReference>
<dbReference type="GeneID" id="136092283"/>
<keyword evidence="3" id="KW-0949">S-adenosyl-L-methionine</keyword>
<dbReference type="InterPro" id="IPR029063">
    <property type="entry name" value="SAM-dependent_MTases_sf"/>
</dbReference>
<dbReference type="PANTHER" id="PTHR10259:SF11">
    <property type="entry name" value="THIOPURINE S-METHYLTRANSFERASE"/>
    <property type="match status" value="1"/>
</dbReference>
<sequence length="238" mass="27473">MSSNTTSVDKREELNEYWRNRWVNGSTTWVLPGVNPFLKSYFTVLTGGQNFFEKRVLVPLCGKTPDLLWLCEQGLSVTGIEFADMPIIDFFKEMGLSYKFNEENGYKMYVCAEKDITIYQGDFFLMNVDILGGHFDFCWDINSLSAMIPDEQQIYVDKLVSFLSSDAHIILNCFEYDVALRGGNPPHVIFRNRLEKMFGSSFIYEELCRNTEDKLPEGLTSRVGADAQHVYYFLKKQS</sequence>
<dbReference type="Pfam" id="PF05724">
    <property type="entry name" value="TPMT"/>
    <property type="match status" value="1"/>
</dbReference>
<accession>A0ABM4DNT9</accession>
<dbReference type="InterPro" id="IPR008854">
    <property type="entry name" value="TPMT"/>
</dbReference>
<proteinExistence type="predicted"/>
<dbReference type="PROSITE" id="PS51585">
    <property type="entry name" value="SAM_MT_TPMT"/>
    <property type="match status" value="1"/>
</dbReference>
<evidence type="ECO:0000313" key="4">
    <source>
        <dbReference type="Proteomes" id="UP001652625"/>
    </source>
</evidence>
<dbReference type="PANTHER" id="PTHR10259">
    <property type="entry name" value="THIOPURINE S-METHYLTRANSFERASE"/>
    <property type="match status" value="1"/>
</dbReference>
<evidence type="ECO:0000256" key="1">
    <source>
        <dbReference type="ARBA" id="ARBA00022603"/>
    </source>
</evidence>
<gene>
    <name evidence="5" type="primary">LOC136092283</name>
</gene>
<keyword evidence="1" id="KW-0489">Methyltransferase</keyword>
<reference evidence="5" key="1">
    <citation type="submission" date="2025-08" db="UniProtKB">
        <authorList>
            <consortium name="RefSeq"/>
        </authorList>
    </citation>
    <scope>IDENTIFICATION</scope>
</reference>